<dbReference type="Gene3D" id="3.40.50.150">
    <property type="entry name" value="Vaccinia Virus protein VP39"/>
    <property type="match status" value="1"/>
</dbReference>
<dbReference type="PANTHER" id="PTHR43861">
    <property type="entry name" value="TRANS-ACONITATE 2-METHYLTRANSFERASE-RELATED"/>
    <property type="match status" value="1"/>
</dbReference>
<dbReference type="InterPro" id="IPR029063">
    <property type="entry name" value="SAM-dependent_MTases_sf"/>
</dbReference>
<dbReference type="CDD" id="cd02440">
    <property type="entry name" value="AdoMet_MTases"/>
    <property type="match status" value="1"/>
</dbReference>
<evidence type="ECO:0000313" key="4">
    <source>
        <dbReference type="EMBL" id="MBB4905762.1"/>
    </source>
</evidence>
<protein>
    <submittedName>
        <fullName evidence="4">SAM-dependent methyltransferase</fullName>
    </submittedName>
</protein>
<comment type="caution">
    <text evidence="4">The sequence shown here is derived from an EMBL/GenBank/DDBJ whole genome shotgun (WGS) entry which is preliminary data.</text>
</comment>
<accession>A0A7W7Q2E0</accession>
<keyword evidence="1 4" id="KW-0489">Methyltransferase</keyword>
<dbReference type="RefSeq" id="WP_184809943.1">
    <property type="nucleotide sequence ID" value="NZ_JACHJQ010000002.1"/>
</dbReference>
<name>A0A7W7Q2E0_9PSEU</name>
<feature type="domain" description="Methyltransferase" evidence="3">
    <location>
        <begin position="51"/>
        <end position="140"/>
    </location>
</feature>
<dbReference type="InterPro" id="IPR041698">
    <property type="entry name" value="Methyltransf_25"/>
</dbReference>
<sequence>MSWLVNTRTSYDTVAEHYADQVRDSLTTKPYLRAMVTLFADLVRAAGGGPVADVGCGPGHVTGFLRDAGLDAFGIDLSPAMVEVARRDHPGIRFDVGSMTELALRADSVGGLLAWWSLIHMPDDDAAIALAHFRRVLRPGAPLMVGFHEGNGTTLKTDGYGGHPMNVHVHRRPPARMTAWLHQAGFAVEARVILDPEGRLPGAVLFAR</sequence>
<dbReference type="Proteomes" id="UP000520767">
    <property type="component" value="Unassembled WGS sequence"/>
</dbReference>
<dbReference type="EMBL" id="JACHJQ010000002">
    <property type="protein sequence ID" value="MBB4905762.1"/>
    <property type="molecule type" value="Genomic_DNA"/>
</dbReference>
<proteinExistence type="predicted"/>
<keyword evidence="5" id="KW-1185">Reference proteome</keyword>
<evidence type="ECO:0000256" key="1">
    <source>
        <dbReference type="ARBA" id="ARBA00022603"/>
    </source>
</evidence>
<evidence type="ECO:0000259" key="3">
    <source>
        <dbReference type="Pfam" id="PF13649"/>
    </source>
</evidence>
<dbReference type="Pfam" id="PF13649">
    <property type="entry name" value="Methyltransf_25"/>
    <property type="match status" value="1"/>
</dbReference>
<dbReference type="PANTHER" id="PTHR43861:SF1">
    <property type="entry name" value="TRANS-ACONITATE 2-METHYLTRANSFERASE"/>
    <property type="match status" value="1"/>
</dbReference>
<organism evidence="4 5">
    <name type="scientific">Actinophytocola algeriensis</name>
    <dbReference type="NCBI Taxonomy" id="1768010"/>
    <lineage>
        <taxon>Bacteria</taxon>
        <taxon>Bacillati</taxon>
        <taxon>Actinomycetota</taxon>
        <taxon>Actinomycetes</taxon>
        <taxon>Pseudonocardiales</taxon>
        <taxon>Pseudonocardiaceae</taxon>
    </lineage>
</organism>
<keyword evidence="2 4" id="KW-0808">Transferase</keyword>
<gene>
    <name evidence="4" type="ORF">FHR82_001979</name>
</gene>
<dbReference type="SUPFAM" id="SSF53335">
    <property type="entry name" value="S-adenosyl-L-methionine-dependent methyltransferases"/>
    <property type="match status" value="1"/>
</dbReference>
<reference evidence="4 5" key="1">
    <citation type="submission" date="2020-08" db="EMBL/GenBank/DDBJ databases">
        <title>Genomic Encyclopedia of Type Strains, Phase III (KMG-III): the genomes of soil and plant-associated and newly described type strains.</title>
        <authorList>
            <person name="Whitman W."/>
        </authorList>
    </citation>
    <scope>NUCLEOTIDE SEQUENCE [LARGE SCALE GENOMIC DNA]</scope>
    <source>
        <strain evidence="4 5">CECT 8960</strain>
    </source>
</reference>
<evidence type="ECO:0000313" key="5">
    <source>
        <dbReference type="Proteomes" id="UP000520767"/>
    </source>
</evidence>
<dbReference type="AlphaFoldDB" id="A0A7W7Q2E0"/>
<evidence type="ECO:0000256" key="2">
    <source>
        <dbReference type="ARBA" id="ARBA00022679"/>
    </source>
</evidence>
<dbReference type="GO" id="GO:0008168">
    <property type="term" value="F:methyltransferase activity"/>
    <property type="evidence" value="ECO:0007669"/>
    <property type="project" value="UniProtKB-KW"/>
</dbReference>
<dbReference type="GO" id="GO:0032259">
    <property type="term" value="P:methylation"/>
    <property type="evidence" value="ECO:0007669"/>
    <property type="project" value="UniProtKB-KW"/>
</dbReference>